<evidence type="ECO:0000256" key="3">
    <source>
        <dbReference type="ARBA" id="ARBA00022679"/>
    </source>
</evidence>
<dbReference type="GO" id="GO:0046872">
    <property type="term" value="F:metal ion binding"/>
    <property type="evidence" value="ECO:0007669"/>
    <property type="project" value="UniProtKB-KW"/>
</dbReference>
<dbReference type="Gene3D" id="3.40.50.150">
    <property type="entry name" value="Vaccinia Virus protein VP39"/>
    <property type="match status" value="1"/>
</dbReference>
<dbReference type="EMBL" id="JAMZMK010007548">
    <property type="protein sequence ID" value="KAI7744325.1"/>
    <property type="molecule type" value="Genomic_DNA"/>
</dbReference>
<dbReference type="Gene3D" id="1.10.1200.270">
    <property type="entry name" value="Methyltransferase, alpha-helical capping domain"/>
    <property type="match status" value="1"/>
</dbReference>
<keyword evidence="5" id="KW-0460">Magnesium</keyword>
<evidence type="ECO:0000256" key="2">
    <source>
        <dbReference type="ARBA" id="ARBA00022603"/>
    </source>
</evidence>
<dbReference type="InterPro" id="IPR005299">
    <property type="entry name" value="MeTrfase_7"/>
</dbReference>
<sequence>MSLVNILHMNFGNGESSYANNSSLQETGIRQAMPFLKHLIKGLANHSAFDECFTVADLGCSSGKNTLSVASNIIDIVHEVCQENDRKAPQFQVCLNDLFGNDFNTVFKLLPDFYAKLKNDKGESFGPCFVSAIPGSFYGRLFPDHSLHLVHSANSIHWLSQVPQGLESNGSNIFMAKTSPPNVFQAYKNQFHTDFTKFLQMRSEELVRGGSMIITIIARNVVDPTTGECFPLFGLLGQSLVDIMKEGLVRESDINSFNVPLYFPCEDEVRNVVGCERSFSLESIEVFKHNWNVAEDTDIRNMNDSNELSQVHTKKISRQFRAILEPLLISHFGNSIIDMLFKMFEKHVAEYLSKKKHSGCFLTVSLIKK</sequence>
<keyword evidence="3" id="KW-0808">Transferase</keyword>
<evidence type="ECO:0000313" key="6">
    <source>
        <dbReference type="EMBL" id="KAI7744325.1"/>
    </source>
</evidence>
<comment type="similarity">
    <text evidence="1">Belongs to the methyltransferase superfamily. Type-7 methyltransferase family.</text>
</comment>
<dbReference type="AlphaFoldDB" id="A0AAD5GIS8"/>
<comment type="caution">
    <text evidence="6">The sequence shown here is derived from an EMBL/GenBank/DDBJ whole genome shotgun (WGS) entry which is preliminary data.</text>
</comment>
<protein>
    <submittedName>
        <fullName evidence="6">Uncharacterized protein</fullName>
    </submittedName>
</protein>
<keyword evidence="7" id="KW-1185">Reference proteome</keyword>
<dbReference type="Pfam" id="PF03492">
    <property type="entry name" value="Methyltransf_7"/>
    <property type="match status" value="1"/>
</dbReference>
<proteinExistence type="inferred from homology"/>
<dbReference type="InterPro" id="IPR029063">
    <property type="entry name" value="SAM-dependent_MTases_sf"/>
</dbReference>
<accession>A0AAD5GIS8</accession>
<evidence type="ECO:0000256" key="4">
    <source>
        <dbReference type="ARBA" id="ARBA00022723"/>
    </source>
</evidence>
<dbReference type="GO" id="GO:0032259">
    <property type="term" value="P:methylation"/>
    <property type="evidence" value="ECO:0007669"/>
    <property type="project" value="UniProtKB-KW"/>
</dbReference>
<dbReference type="PANTHER" id="PTHR31009">
    <property type="entry name" value="S-ADENOSYL-L-METHIONINE:CARBOXYL METHYLTRANSFERASE FAMILY PROTEIN"/>
    <property type="match status" value="1"/>
</dbReference>
<evidence type="ECO:0000256" key="5">
    <source>
        <dbReference type="ARBA" id="ARBA00022842"/>
    </source>
</evidence>
<keyword evidence="4" id="KW-0479">Metal-binding</keyword>
<dbReference type="InterPro" id="IPR042086">
    <property type="entry name" value="MeTrfase_capping"/>
</dbReference>
<keyword evidence="2" id="KW-0489">Methyltransferase</keyword>
<reference evidence="6" key="1">
    <citation type="submission" date="2022-06" db="EMBL/GenBank/DDBJ databases">
        <title>Uncovering the hologenomic basis of an extraordinary plant invasion.</title>
        <authorList>
            <person name="Bieker V.C."/>
            <person name="Martin M.D."/>
            <person name="Gilbert T."/>
            <person name="Hodgins K."/>
            <person name="Battlay P."/>
            <person name="Petersen B."/>
            <person name="Wilson J."/>
        </authorList>
    </citation>
    <scope>NUCLEOTIDE SEQUENCE</scope>
    <source>
        <strain evidence="6">AA19_3_7</strain>
        <tissue evidence="6">Leaf</tissue>
    </source>
</reference>
<dbReference type="SUPFAM" id="SSF53335">
    <property type="entry name" value="S-adenosyl-L-methionine-dependent methyltransferases"/>
    <property type="match status" value="1"/>
</dbReference>
<name>A0AAD5GIS8_AMBAR</name>
<dbReference type="GO" id="GO:0008168">
    <property type="term" value="F:methyltransferase activity"/>
    <property type="evidence" value="ECO:0007669"/>
    <property type="project" value="UniProtKB-KW"/>
</dbReference>
<evidence type="ECO:0000313" key="7">
    <source>
        <dbReference type="Proteomes" id="UP001206925"/>
    </source>
</evidence>
<organism evidence="6 7">
    <name type="scientific">Ambrosia artemisiifolia</name>
    <name type="common">Common ragweed</name>
    <dbReference type="NCBI Taxonomy" id="4212"/>
    <lineage>
        <taxon>Eukaryota</taxon>
        <taxon>Viridiplantae</taxon>
        <taxon>Streptophyta</taxon>
        <taxon>Embryophyta</taxon>
        <taxon>Tracheophyta</taxon>
        <taxon>Spermatophyta</taxon>
        <taxon>Magnoliopsida</taxon>
        <taxon>eudicotyledons</taxon>
        <taxon>Gunneridae</taxon>
        <taxon>Pentapetalae</taxon>
        <taxon>asterids</taxon>
        <taxon>campanulids</taxon>
        <taxon>Asterales</taxon>
        <taxon>Asteraceae</taxon>
        <taxon>Asteroideae</taxon>
        <taxon>Heliantheae alliance</taxon>
        <taxon>Heliantheae</taxon>
        <taxon>Ambrosia</taxon>
    </lineage>
</organism>
<gene>
    <name evidence="6" type="ORF">M8C21_032741</name>
</gene>
<evidence type="ECO:0000256" key="1">
    <source>
        <dbReference type="ARBA" id="ARBA00007967"/>
    </source>
</evidence>
<dbReference type="Proteomes" id="UP001206925">
    <property type="component" value="Unassembled WGS sequence"/>
</dbReference>